<keyword evidence="1" id="KW-0472">Membrane</keyword>
<dbReference type="KEGG" id="samy:DB32_005132"/>
<reference evidence="2 3" key="1">
    <citation type="submission" date="2015-03" db="EMBL/GenBank/DDBJ databases">
        <title>Genome assembly of Sandaracinus amylolyticus DSM 53668.</title>
        <authorList>
            <person name="Sharma G."/>
            <person name="Subramanian S."/>
        </authorList>
    </citation>
    <scope>NUCLEOTIDE SEQUENCE [LARGE SCALE GENOMIC DNA]</scope>
    <source>
        <strain evidence="2 3">DSM 53668</strain>
    </source>
</reference>
<gene>
    <name evidence="2" type="ORF">DB32_005132</name>
</gene>
<dbReference type="Proteomes" id="UP000034883">
    <property type="component" value="Chromosome"/>
</dbReference>
<dbReference type="EMBL" id="CP011125">
    <property type="protein sequence ID" value="AKF07983.1"/>
    <property type="molecule type" value="Genomic_DNA"/>
</dbReference>
<keyword evidence="1" id="KW-0812">Transmembrane</keyword>
<dbReference type="SUPFAM" id="SSF55874">
    <property type="entry name" value="ATPase domain of HSP90 chaperone/DNA topoisomerase II/histidine kinase"/>
    <property type="match status" value="1"/>
</dbReference>
<sequence>MRSRAASLVLVAIMGMVACDRQTWRDAPRAWSDAQERWHTQRDPDAWRAWDAIDRATPEGREAHRLLAEADALYREGIARVDEGDPDARRSFEDALLLAPMDPRLNLPLARAFRRRADLDPENPHLFIRAAFTYRKFLLLVPDDPDAAIARRELEQLDPEAAAWLDALGPEPQATSTTSGADAASWLALTSLVLALIALVLLVLRPSRRMRSLEELASSRPELHPAIAYLVSGLRHELLKHRIGAVASAVEALAEGRASVPQREFVSGRLFGGEPLRDAWDGHLRAFERALGPELDLHRRDREFARAGKAIVAIAKLEGALRAGDARAMAKLRRAHEELRALDRRLATLVAKLVRTKVDAGLLRDVVDEVRKEYAPSRVALDALAIEAPDPAPAIEVFRVDLVLVLKNVVRNAILAVGRSDAPRRIRLDVRTELEPTGEENVVVRVHDTSPDALTTEAIYERRVGSGLGLVTAALSRYDGAIVVEPGETGWSKAVALRFFRVYDEPSSRAEAA</sequence>
<dbReference type="PROSITE" id="PS51257">
    <property type="entry name" value="PROKAR_LIPOPROTEIN"/>
    <property type="match status" value="1"/>
</dbReference>
<dbReference type="AlphaFoldDB" id="A0A0F6W5S3"/>
<name>A0A0F6W5S3_9BACT</name>
<proteinExistence type="predicted"/>
<feature type="transmembrane region" description="Helical" evidence="1">
    <location>
        <begin position="183"/>
        <end position="204"/>
    </location>
</feature>
<evidence type="ECO:0000313" key="3">
    <source>
        <dbReference type="Proteomes" id="UP000034883"/>
    </source>
</evidence>
<dbReference type="STRING" id="927083.DB32_005132"/>
<keyword evidence="1" id="KW-1133">Transmembrane helix</keyword>
<organism evidence="2 3">
    <name type="scientific">Sandaracinus amylolyticus</name>
    <dbReference type="NCBI Taxonomy" id="927083"/>
    <lineage>
        <taxon>Bacteria</taxon>
        <taxon>Pseudomonadati</taxon>
        <taxon>Myxococcota</taxon>
        <taxon>Polyangia</taxon>
        <taxon>Polyangiales</taxon>
        <taxon>Sandaracinaceae</taxon>
        <taxon>Sandaracinus</taxon>
    </lineage>
</organism>
<evidence type="ECO:0000256" key="1">
    <source>
        <dbReference type="SAM" id="Phobius"/>
    </source>
</evidence>
<dbReference type="InterPro" id="IPR036890">
    <property type="entry name" value="HATPase_C_sf"/>
</dbReference>
<accession>A0A0F6W5S3</accession>
<evidence type="ECO:0000313" key="2">
    <source>
        <dbReference type="EMBL" id="AKF07983.1"/>
    </source>
</evidence>
<keyword evidence="3" id="KW-1185">Reference proteome</keyword>
<protein>
    <submittedName>
        <fullName evidence="2">Uncharacterized protein</fullName>
    </submittedName>
</protein>